<feature type="compositionally biased region" description="Basic residues" evidence="1">
    <location>
        <begin position="251"/>
        <end position="263"/>
    </location>
</feature>
<dbReference type="AlphaFoldDB" id="A0A9W4DYW3"/>
<dbReference type="Proteomes" id="UP001152519">
    <property type="component" value="Unassembled WGS sequence"/>
</dbReference>
<feature type="compositionally biased region" description="Basic residues" evidence="1">
    <location>
        <begin position="208"/>
        <end position="220"/>
    </location>
</feature>
<comment type="caution">
    <text evidence="2">The sequence shown here is derived from an EMBL/GenBank/DDBJ whole genome shotgun (WGS) entry which is preliminary data.</text>
</comment>
<evidence type="ECO:0000313" key="2">
    <source>
        <dbReference type="EMBL" id="CAG6397921.1"/>
    </source>
</evidence>
<accession>A0A9W4DYW3</accession>
<reference evidence="2" key="1">
    <citation type="submission" date="2021-05" db="EMBL/GenBank/DDBJ databases">
        <authorList>
            <person name="Arsene-Ploetze F."/>
        </authorList>
    </citation>
    <scope>NUCLEOTIDE SEQUENCE</scope>
    <source>
        <strain evidence="2">DSM 42138</strain>
    </source>
</reference>
<sequence>MADPAAVEDDAMRQHRPLRLREEPRDVLLDLLRVLGGGPAEAPGQPSEVGVHGDPRYAEGVAEDNVGRLAADAGQLDQVFEAAGDLAAEVVAQRRGQAEHRAGLGAEESRGPQDLLQRRRIGRRHRLRRRIQREQRRRRLVHPQVGGLRGQHGGDQQLEGILEVQLGVGVRIHLGQFAVDPPGLPHQSRMRLRDLRLLLDRGTAGRGPARRATTRRHAARLRAATDTRRRSVPPVSAAPSRRVFADSGIHPRGHPFSRHRHLTGRPIGPPEHGYGPGYDILVIDRTALRRHASWGHPSDADKERARGRRSAPCPAFRGARRRAGR</sequence>
<keyword evidence="3" id="KW-1185">Reference proteome</keyword>
<gene>
    <name evidence="2" type="ORF">SCOCK_60254</name>
</gene>
<proteinExistence type="predicted"/>
<name>A0A9W4DYW3_9ACTN</name>
<evidence type="ECO:0000313" key="3">
    <source>
        <dbReference type="Proteomes" id="UP001152519"/>
    </source>
</evidence>
<feature type="region of interest" description="Disordered" evidence="1">
    <location>
        <begin position="293"/>
        <end position="325"/>
    </location>
</feature>
<evidence type="ECO:0000256" key="1">
    <source>
        <dbReference type="SAM" id="MobiDB-lite"/>
    </source>
</evidence>
<organism evidence="2 3">
    <name type="scientific">Actinacidiphila cocklensis</name>
    <dbReference type="NCBI Taxonomy" id="887465"/>
    <lineage>
        <taxon>Bacteria</taxon>
        <taxon>Bacillati</taxon>
        <taxon>Actinomycetota</taxon>
        <taxon>Actinomycetes</taxon>
        <taxon>Kitasatosporales</taxon>
        <taxon>Streptomycetaceae</taxon>
        <taxon>Actinacidiphila</taxon>
    </lineage>
</organism>
<protein>
    <submittedName>
        <fullName evidence="2">Uncharacterized protein</fullName>
    </submittedName>
</protein>
<dbReference type="EMBL" id="CAJSLV010000092">
    <property type="protein sequence ID" value="CAG6397921.1"/>
    <property type="molecule type" value="Genomic_DNA"/>
</dbReference>
<feature type="region of interest" description="Disordered" evidence="1">
    <location>
        <begin position="204"/>
        <end position="274"/>
    </location>
</feature>